<sequence length="83" mass="9139">MHYPIIIEWGDERTAPGIEIPDIPGAVTAGATFEEAYDAAIEIVQTLLQKIRAEGLQIPLPTSVNKHRDNPEFAGRGWGMLKI</sequence>
<dbReference type="InterPro" id="IPR051404">
    <property type="entry name" value="TA_system_antitoxin"/>
</dbReference>
<accession>A0A502HVU1</accession>
<dbReference type="SUPFAM" id="SSF143100">
    <property type="entry name" value="TTHA1013/TTHA0281-like"/>
    <property type="match status" value="1"/>
</dbReference>
<dbReference type="PANTHER" id="PTHR34504">
    <property type="entry name" value="ANTITOXIN HICB"/>
    <property type="match status" value="1"/>
</dbReference>
<evidence type="ECO:0000313" key="2">
    <source>
        <dbReference type="EMBL" id="TPG78701.1"/>
    </source>
</evidence>
<feature type="domain" description="HicB-like antitoxin of toxin-antitoxin system" evidence="1">
    <location>
        <begin position="3"/>
        <end position="83"/>
    </location>
</feature>
<dbReference type="Pfam" id="PF15919">
    <property type="entry name" value="HicB_lk_antitox"/>
    <property type="match status" value="1"/>
</dbReference>
<evidence type="ECO:0000259" key="1">
    <source>
        <dbReference type="Pfam" id="PF15919"/>
    </source>
</evidence>
<dbReference type="PANTHER" id="PTHR34504:SF2">
    <property type="entry name" value="UPF0150 PROTEIN SSL0259"/>
    <property type="match status" value="1"/>
</dbReference>
<name>A0A502HVU1_9PSED</name>
<dbReference type="InterPro" id="IPR035069">
    <property type="entry name" value="TTHA1013/TTHA0281-like"/>
</dbReference>
<organism evidence="2 3">
    <name type="scientific">Pseudomonas mandelii</name>
    <dbReference type="NCBI Taxonomy" id="75612"/>
    <lineage>
        <taxon>Bacteria</taxon>
        <taxon>Pseudomonadati</taxon>
        <taxon>Pseudomonadota</taxon>
        <taxon>Gammaproteobacteria</taxon>
        <taxon>Pseudomonadales</taxon>
        <taxon>Pseudomonadaceae</taxon>
        <taxon>Pseudomonas</taxon>
    </lineage>
</organism>
<comment type="caution">
    <text evidence="2">The sequence shown here is derived from an EMBL/GenBank/DDBJ whole genome shotgun (WGS) entry which is preliminary data.</text>
</comment>
<reference evidence="2 3" key="1">
    <citation type="journal article" date="2019" name="Environ. Microbiol.">
        <title>Species interactions and distinct microbial communities in high Arctic permafrost affected cryosols are associated with the CH4 and CO2 gas fluxes.</title>
        <authorList>
            <person name="Altshuler I."/>
            <person name="Hamel J."/>
            <person name="Turney S."/>
            <person name="Magnuson E."/>
            <person name="Levesque R."/>
            <person name="Greer C."/>
            <person name="Whyte L.G."/>
        </authorList>
    </citation>
    <scope>NUCLEOTIDE SEQUENCE [LARGE SCALE GENOMIC DNA]</scope>
    <source>
        <strain evidence="2 3">OWC5</strain>
    </source>
</reference>
<proteinExistence type="predicted"/>
<dbReference type="EMBL" id="RCZA01000012">
    <property type="protein sequence ID" value="TPG78701.1"/>
    <property type="molecule type" value="Genomic_DNA"/>
</dbReference>
<evidence type="ECO:0000313" key="3">
    <source>
        <dbReference type="Proteomes" id="UP000320914"/>
    </source>
</evidence>
<protein>
    <recommendedName>
        <fullName evidence="1">HicB-like antitoxin of toxin-antitoxin system domain-containing protein</fullName>
    </recommendedName>
</protein>
<dbReference type="Gene3D" id="3.30.160.250">
    <property type="match status" value="1"/>
</dbReference>
<dbReference type="Proteomes" id="UP000320914">
    <property type="component" value="Unassembled WGS sequence"/>
</dbReference>
<dbReference type="AlphaFoldDB" id="A0A502HVU1"/>
<gene>
    <name evidence="2" type="ORF">EAH74_25400</name>
</gene>
<dbReference type="InterPro" id="IPR031807">
    <property type="entry name" value="HicB-like"/>
</dbReference>